<dbReference type="EMBL" id="FLQY01000112">
    <property type="protein sequence ID" value="SBT06845.1"/>
    <property type="molecule type" value="Genomic_DNA"/>
</dbReference>
<proteinExistence type="predicted"/>
<reference evidence="1 2" key="1">
    <citation type="submission" date="2016-06" db="EMBL/GenBank/DDBJ databases">
        <authorList>
            <person name="Kjaerup R.B."/>
            <person name="Dalgaard T.S."/>
            <person name="Juul-Madsen H.R."/>
        </authorList>
    </citation>
    <scope>NUCLEOTIDE SEQUENCE [LARGE SCALE GENOMIC DNA]</scope>
    <source>
        <strain evidence="1">2</strain>
    </source>
</reference>
<protein>
    <submittedName>
        <fullName evidence="1">Uncharacterized protein</fullName>
    </submittedName>
</protein>
<organism evidence="1 2">
    <name type="scientific">Candidatus Propionivibrio aalborgensis</name>
    <dbReference type="NCBI Taxonomy" id="1860101"/>
    <lineage>
        <taxon>Bacteria</taxon>
        <taxon>Pseudomonadati</taxon>
        <taxon>Pseudomonadota</taxon>
        <taxon>Betaproteobacteria</taxon>
        <taxon>Rhodocyclales</taxon>
        <taxon>Rhodocyclaceae</taxon>
        <taxon>Propionivibrio</taxon>
    </lineage>
</organism>
<dbReference type="RefSeq" id="WP_186410657.1">
    <property type="nucleotide sequence ID" value="NZ_FLQY01000112.1"/>
</dbReference>
<evidence type="ECO:0000313" key="2">
    <source>
        <dbReference type="Proteomes" id="UP000199600"/>
    </source>
</evidence>
<accession>A0A1A8XNV9</accession>
<sequence>MTKLKPVAILAIATAIIILGSELGEQLSVPGIHGVIPSAEAIVGRPLTPVSYAGVARRTVRRCAVGVYYC</sequence>
<name>A0A1A8XNV9_9RHOO</name>
<dbReference type="AlphaFoldDB" id="A0A1A8XNV9"/>
<evidence type="ECO:0000313" key="1">
    <source>
        <dbReference type="EMBL" id="SBT06845.1"/>
    </source>
</evidence>
<dbReference type="Proteomes" id="UP000199600">
    <property type="component" value="Unassembled WGS sequence"/>
</dbReference>
<keyword evidence="2" id="KW-1185">Reference proteome</keyword>
<gene>
    <name evidence="1" type="ORF">PROAA_20016</name>
</gene>